<sequence length="360" mass="39907">MLDPVFNATFAAKSLSDMASAEIAKASNLLYEKASKAKEKYQQHRFNPDDPIEVLRNNCLSKICTLQHQVVLCVIDADFLRKVMPLLLDHVGNVYEATTTQELRIMDMSLARIENAINSYKREKDRRKNIRMVAVVVSLASLVGISLFLWYGSTHWNITTETTIKILSIPVPVLIWSILGSFSAILYRFTNAGDKELNEPLRWLFARPLTGIIMGVISYLVLKVGLLTIQGSEAGTGIGNPEVIWLIAFLAGFSDRFSESLLRTVVGKFGGDKEGELVSMEMRSTSTTVESHSPYLEVIGERTQGDNPAREVDERLLVDQADAAIPTGTPMGEAAPPNKVKKVETEKIEITQTKTDADKS</sequence>
<keyword evidence="1" id="KW-0812">Transmembrane</keyword>
<keyword evidence="1" id="KW-1133">Transmembrane helix</keyword>
<reference evidence="3 5" key="3">
    <citation type="submission" date="2024-08" db="EMBL/GenBank/DDBJ databases">
        <authorList>
            <person name="Wei W."/>
        </authorList>
    </citation>
    <scope>NUCLEOTIDE SEQUENCE [LARGE SCALE GENOMIC DNA]</scope>
    <source>
        <strain evidence="3 5">XU2</strain>
    </source>
</reference>
<dbReference type="AlphaFoldDB" id="A0A5M8QC62"/>
<keyword evidence="1" id="KW-0472">Membrane</keyword>
<gene>
    <name evidence="3" type="ORF">ACD591_09115</name>
    <name evidence="2" type="ORF">FOE74_14995</name>
</gene>
<reference evidence="2 4" key="1">
    <citation type="submission" date="2019-07" db="EMBL/GenBank/DDBJ databases">
        <authorList>
            <person name="Qu J.-H."/>
        </authorList>
    </citation>
    <scope>NUCLEOTIDE SEQUENCE [LARGE SCALE GENOMIC DNA]</scope>
    <source>
        <strain evidence="2 4">MDT1-10-3</strain>
    </source>
</reference>
<proteinExistence type="predicted"/>
<accession>A0A5M8QC62</accession>
<dbReference type="OrthoDB" id="463393at2"/>
<dbReference type="Proteomes" id="UP001570846">
    <property type="component" value="Unassembled WGS sequence"/>
</dbReference>
<dbReference type="EMBL" id="VKKZ01000022">
    <property type="protein sequence ID" value="KAA6432406.1"/>
    <property type="molecule type" value="Genomic_DNA"/>
</dbReference>
<name>A0A5M8QC62_9BACT</name>
<dbReference type="RefSeq" id="WP_149099438.1">
    <property type="nucleotide sequence ID" value="NZ_BMMG01000005.1"/>
</dbReference>
<dbReference type="EMBL" id="JBGOGF010000004">
    <property type="protein sequence ID" value="MFA1771448.1"/>
    <property type="molecule type" value="Genomic_DNA"/>
</dbReference>
<feature type="transmembrane region" description="Helical" evidence="1">
    <location>
        <begin position="130"/>
        <end position="151"/>
    </location>
</feature>
<keyword evidence="5" id="KW-1185">Reference proteome</keyword>
<reference evidence="2 4" key="2">
    <citation type="submission" date="2019-09" db="EMBL/GenBank/DDBJ databases">
        <title>A bacterium isolated from glacier soil.</title>
        <authorList>
            <person name="Liu Q."/>
        </authorList>
    </citation>
    <scope>NUCLEOTIDE SEQUENCE [LARGE SCALE GENOMIC DNA]</scope>
    <source>
        <strain evidence="2 4">MDT1-10-3</strain>
    </source>
</reference>
<evidence type="ECO:0000313" key="2">
    <source>
        <dbReference type="EMBL" id="KAA6432406.1"/>
    </source>
</evidence>
<evidence type="ECO:0000256" key="1">
    <source>
        <dbReference type="SAM" id="Phobius"/>
    </source>
</evidence>
<feature type="transmembrane region" description="Helical" evidence="1">
    <location>
        <begin position="201"/>
        <end position="222"/>
    </location>
</feature>
<feature type="transmembrane region" description="Helical" evidence="1">
    <location>
        <begin position="171"/>
        <end position="189"/>
    </location>
</feature>
<evidence type="ECO:0000313" key="3">
    <source>
        <dbReference type="EMBL" id="MFA1771448.1"/>
    </source>
</evidence>
<evidence type="ECO:0000313" key="4">
    <source>
        <dbReference type="Proteomes" id="UP000323866"/>
    </source>
</evidence>
<dbReference type="Proteomes" id="UP000323866">
    <property type="component" value="Unassembled WGS sequence"/>
</dbReference>
<organism evidence="2 4">
    <name type="scientific">Rufibacter glacialis</name>
    <dbReference type="NCBI Taxonomy" id="1259555"/>
    <lineage>
        <taxon>Bacteria</taxon>
        <taxon>Pseudomonadati</taxon>
        <taxon>Bacteroidota</taxon>
        <taxon>Cytophagia</taxon>
        <taxon>Cytophagales</taxon>
        <taxon>Hymenobacteraceae</taxon>
        <taxon>Rufibacter</taxon>
    </lineage>
</organism>
<evidence type="ECO:0000313" key="5">
    <source>
        <dbReference type="Proteomes" id="UP001570846"/>
    </source>
</evidence>
<protein>
    <submittedName>
        <fullName evidence="2">Uncharacterized protein</fullName>
    </submittedName>
</protein>
<comment type="caution">
    <text evidence="2">The sequence shown here is derived from an EMBL/GenBank/DDBJ whole genome shotgun (WGS) entry which is preliminary data.</text>
</comment>